<comment type="caution">
    <text evidence="1">The sequence shown here is derived from an EMBL/GenBank/DDBJ whole genome shotgun (WGS) entry which is preliminary data.</text>
</comment>
<organism evidence="1 2">
    <name type="scientific">Streptomyces rubradiris</name>
    <name type="common">Streptomyces achromogenes subsp. rubradiris</name>
    <dbReference type="NCBI Taxonomy" id="285531"/>
    <lineage>
        <taxon>Bacteria</taxon>
        <taxon>Bacillati</taxon>
        <taxon>Actinomycetota</taxon>
        <taxon>Actinomycetes</taxon>
        <taxon>Kitasatosporales</taxon>
        <taxon>Streptomycetaceae</taxon>
        <taxon>Streptomyces</taxon>
    </lineage>
</organism>
<name>A0ABQ3RAS0_STRRR</name>
<gene>
    <name evidence="1" type="ORF">Srubr_27890</name>
</gene>
<keyword evidence="2" id="KW-1185">Reference proteome</keyword>
<proteinExistence type="predicted"/>
<dbReference type="Proteomes" id="UP000646738">
    <property type="component" value="Unassembled WGS sequence"/>
</dbReference>
<sequence>MLFHADDVSDHPPYWSDGQAHCDDFDHFTYRHEFRVRDFELKEGEERPDTKVELRASRGYYYDFQTARSPRRAADLQLLGCVQYAFDRVNLAVHLARGLLDTSGKQNPATLRDVRCREVPGRRYGGTDEEGRYWVPSWNKEYKMRPYSNTTEPFFTDELKPNPKCNVIEQLGRGLHAVQDFYAHSNWADSEITTDTPDFAYSKKIGTWANPKGLKHTTPFPLFDFARLGVKPVDHSQIRPASLAGTGWRQFPPRLEAKKKVGLRNSQDGRLFYLSRFDDFRRQYLKAHRNRYPLSETAYSGLQSGCYTEQTILGNRICWEERQLGHYGFDNPEREKAPWALSYQVAGLAKDTLTGTTDRAAADLKTGVLPRNVKDAENKQARSNYANAVAVATADTARQWKYFQERLAVTYGKTRATKMIDILTHDQTAPDHA</sequence>
<evidence type="ECO:0000313" key="1">
    <source>
        <dbReference type="EMBL" id="GHI52943.1"/>
    </source>
</evidence>
<dbReference type="EMBL" id="BNEA01000015">
    <property type="protein sequence ID" value="GHI52943.1"/>
    <property type="molecule type" value="Genomic_DNA"/>
</dbReference>
<protein>
    <submittedName>
        <fullName evidence="1">Uncharacterized protein</fullName>
    </submittedName>
</protein>
<accession>A0ABQ3RAS0</accession>
<reference evidence="2" key="1">
    <citation type="submission" date="2023-07" db="EMBL/GenBank/DDBJ databases">
        <title>Whole genome shotgun sequence of Streptomyces achromogenes subsp. rubradiris NBRC 14000.</title>
        <authorList>
            <person name="Komaki H."/>
            <person name="Tamura T."/>
        </authorList>
    </citation>
    <scope>NUCLEOTIDE SEQUENCE [LARGE SCALE GENOMIC DNA]</scope>
    <source>
        <strain evidence="2">NBRC 14000</strain>
    </source>
</reference>
<evidence type="ECO:0000313" key="2">
    <source>
        <dbReference type="Proteomes" id="UP000646738"/>
    </source>
</evidence>